<reference evidence="1 2" key="1">
    <citation type="submission" date="2015-12" db="EMBL/GenBank/DDBJ databases">
        <authorList>
            <person name="Shamseldin A."/>
            <person name="Moawad H."/>
            <person name="Abd El-Rahim W.M."/>
            <person name="Sadowsky M.J."/>
        </authorList>
    </citation>
    <scope>NUCLEOTIDE SEQUENCE [LARGE SCALE GENOMIC DNA]</scope>
    <source>
        <strain evidence="1 2">WF1</strain>
    </source>
</reference>
<dbReference type="InterPro" id="IPR024019">
    <property type="entry name" value="CHP04096"/>
</dbReference>
<comment type="caution">
    <text evidence="1">The sequence shown here is derived from an EMBL/GenBank/DDBJ whole genome shotgun (WGS) entry which is preliminary data.</text>
</comment>
<keyword evidence="2" id="KW-1185">Reference proteome</keyword>
<gene>
    <name evidence="1" type="ORF">AU255_01035</name>
</gene>
<evidence type="ECO:0000313" key="2">
    <source>
        <dbReference type="Proteomes" id="UP000191980"/>
    </source>
</evidence>
<protein>
    <recommendedName>
        <fullName evidence="3">DNA phosphorothioation-associated methyltransferase</fullName>
    </recommendedName>
</protein>
<dbReference type="NCBIfam" id="TIGR04096">
    <property type="entry name" value="dnd_rel_methyl"/>
    <property type="match status" value="1"/>
</dbReference>
<dbReference type="RefSeq" id="WP_080521151.1">
    <property type="nucleotide sequence ID" value="NZ_LPUF01000001.1"/>
</dbReference>
<organism evidence="1 2">
    <name type="scientific">Methyloprofundus sedimenti</name>
    <dbReference type="NCBI Taxonomy" id="1420851"/>
    <lineage>
        <taxon>Bacteria</taxon>
        <taxon>Pseudomonadati</taxon>
        <taxon>Pseudomonadota</taxon>
        <taxon>Gammaproteobacteria</taxon>
        <taxon>Methylococcales</taxon>
        <taxon>Methylococcaceae</taxon>
        <taxon>Methyloprofundus</taxon>
    </lineage>
</organism>
<name>A0A1V8M4P1_9GAMM</name>
<accession>A0A1V8M4P1</accession>
<dbReference type="AlphaFoldDB" id="A0A1V8M4P1"/>
<dbReference type="OrthoDB" id="224775at2"/>
<sequence length="675" mass="77809">MDAVQFNQLIKSVKLGKLVGNARYLHSSAFHEMPSELKDFIILIADALKIPASDWNIIKLHTQQFRLSYLNYPQFYEDSYPALHNSVTVDLDNKTQKIANYTATENAPILHRKELFISPDDEHYAEFVSITEEGEAAGLYENNRIIGFKKSWERIIHQHGYELVDGRLFRLSAMISAATPDNKIDRHKTAIQRQSLSTPMKVLAKHSYLNGEYTVFDYGCGLGDDLKELEAHGIDAAGWDPTHRPEVDRFPCDLVNIGFVINVIEDREERIEAIHLAFELAQKLLVVSAMIAGEAHIQKFTPYKDGVITSLNTFQKYYSQSELQGFIENTLDENAIAVGPGIFFVFKDKLEEQLFLADRQKRHHNWKQITTRPTSSKEKFELVYVEHEALFKDFWNTCLILGRIPANDEFSDTDKIKELVGSHHKTFTLLDSLFEENDFAQAEQYRKEDLLVYFALSQFDKRKPYTQLPDQLQRDVKAFFGNYNNAIEIARELLFSVANTELITETSLAAQQLLPASTLLANHSLTFHKDFIDLLPAALRVYVGCGVQLYGELDDIQLVKIHFHSGKVSFMGYEDFNDSPLPLLKERIKVKLTQQAVDYFDYVDEYAQQPLYFKSHYLTEDYPNYKKQVSFDKKIALFLPANNRYGIRLDALKMILDNNQMEIKGFRFYAKKQTA</sequence>
<dbReference type="Proteomes" id="UP000191980">
    <property type="component" value="Unassembled WGS sequence"/>
</dbReference>
<proteinExistence type="predicted"/>
<dbReference type="EMBL" id="LPUF01000001">
    <property type="protein sequence ID" value="OQK16521.1"/>
    <property type="molecule type" value="Genomic_DNA"/>
</dbReference>
<evidence type="ECO:0000313" key="1">
    <source>
        <dbReference type="EMBL" id="OQK16521.1"/>
    </source>
</evidence>
<dbReference type="STRING" id="1420851.AU255_01035"/>
<evidence type="ECO:0008006" key="3">
    <source>
        <dbReference type="Google" id="ProtNLM"/>
    </source>
</evidence>